<feature type="region of interest" description="Disordered" evidence="1">
    <location>
        <begin position="143"/>
        <end position="182"/>
    </location>
</feature>
<sequence length="250" mass="27123">MVADVSLVLRMMSRCNTNSTREEGGRSDPVTMDLLGGGGSKSIEEEEGEINLRVTAGWEKGIDLSAGEGSRNSSYVGGGYSRLNPGHRHRRVQDLNFNPISFQTSNFPPTPPPNLDLKLFSPSMEYQSVCTLDKVKIALERIRKPIPNRNSSSSPTSSSTTTSSTRQLKRNRDDADDEVGLVETSSSVGKRLLQAAGCPNCLSYVLVSKGNPRCPRCNSAVPFPVLQKPRLDLNLFHNNPSSASALAEIS</sequence>
<dbReference type="PANTHER" id="PTHR33177">
    <property type="entry name" value="PUTATIVE-RELATED"/>
    <property type="match status" value="1"/>
</dbReference>
<evidence type="ECO:0000256" key="1">
    <source>
        <dbReference type="SAM" id="MobiDB-lite"/>
    </source>
</evidence>
<dbReference type="PANTHER" id="PTHR33177:SF24">
    <property type="entry name" value="FILAMENTOUS HEMAGGLUTININ TRANSPORTER"/>
    <property type="match status" value="1"/>
</dbReference>
<accession>A0A0K9NP99</accession>
<gene>
    <name evidence="3" type="ORF">ZOSMA_818G00020</name>
</gene>
<dbReference type="OrthoDB" id="1929178at2759"/>
<protein>
    <recommendedName>
        <fullName evidence="2">GIR1-like zinc ribbon domain-containing protein</fullName>
    </recommendedName>
</protein>
<dbReference type="InterPro" id="IPR056440">
    <property type="entry name" value="Zn-ribbon_GIR1"/>
</dbReference>
<dbReference type="InterPro" id="IPR055281">
    <property type="entry name" value="GIR1-2/SIED1"/>
</dbReference>
<dbReference type="EMBL" id="LFYR01002013">
    <property type="protein sequence ID" value="KMZ57907.1"/>
    <property type="molecule type" value="Genomic_DNA"/>
</dbReference>
<feature type="compositionally biased region" description="Low complexity" evidence="1">
    <location>
        <begin position="151"/>
        <end position="165"/>
    </location>
</feature>
<evidence type="ECO:0000259" key="2">
    <source>
        <dbReference type="Pfam" id="PF24747"/>
    </source>
</evidence>
<dbReference type="Proteomes" id="UP000036987">
    <property type="component" value="Unassembled WGS sequence"/>
</dbReference>
<comment type="caution">
    <text evidence="3">The sequence shown here is derived from an EMBL/GenBank/DDBJ whole genome shotgun (WGS) entry which is preliminary data.</text>
</comment>
<dbReference type="Pfam" id="PF24747">
    <property type="entry name" value="Zn-ribbon_GIR1"/>
    <property type="match status" value="1"/>
</dbReference>
<dbReference type="OMA" id="YVLIMRN"/>
<keyword evidence="4" id="KW-1185">Reference proteome</keyword>
<reference evidence="4" key="1">
    <citation type="journal article" date="2016" name="Nature">
        <title>The genome of the seagrass Zostera marina reveals angiosperm adaptation to the sea.</title>
        <authorList>
            <person name="Olsen J.L."/>
            <person name="Rouze P."/>
            <person name="Verhelst B."/>
            <person name="Lin Y.-C."/>
            <person name="Bayer T."/>
            <person name="Collen J."/>
            <person name="Dattolo E."/>
            <person name="De Paoli E."/>
            <person name="Dittami S."/>
            <person name="Maumus F."/>
            <person name="Michel G."/>
            <person name="Kersting A."/>
            <person name="Lauritano C."/>
            <person name="Lohaus R."/>
            <person name="Toepel M."/>
            <person name="Tonon T."/>
            <person name="Vanneste K."/>
            <person name="Amirebrahimi M."/>
            <person name="Brakel J."/>
            <person name="Bostroem C."/>
            <person name="Chovatia M."/>
            <person name="Grimwood J."/>
            <person name="Jenkins J.W."/>
            <person name="Jueterbock A."/>
            <person name="Mraz A."/>
            <person name="Stam W.T."/>
            <person name="Tice H."/>
            <person name="Bornberg-Bauer E."/>
            <person name="Green P.J."/>
            <person name="Pearson G.A."/>
            <person name="Procaccini G."/>
            <person name="Duarte C.M."/>
            <person name="Schmutz J."/>
            <person name="Reusch T.B.H."/>
            <person name="Van de Peer Y."/>
        </authorList>
    </citation>
    <scope>NUCLEOTIDE SEQUENCE [LARGE SCALE GENOMIC DNA]</scope>
    <source>
        <strain evidence="4">cv. Finnish</strain>
    </source>
</reference>
<dbReference type="AlphaFoldDB" id="A0A0K9NP99"/>
<evidence type="ECO:0000313" key="3">
    <source>
        <dbReference type="EMBL" id="KMZ57907.1"/>
    </source>
</evidence>
<proteinExistence type="predicted"/>
<name>A0A0K9NP99_ZOSMR</name>
<organism evidence="3 4">
    <name type="scientific">Zostera marina</name>
    <name type="common">Eelgrass</name>
    <dbReference type="NCBI Taxonomy" id="29655"/>
    <lineage>
        <taxon>Eukaryota</taxon>
        <taxon>Viridiplantae</taxon>
        <taxon>Streptophyta</taxon>
        <taxon>Embryophyta</taxon>
        <taxon>Tracheophyta</taxon>
        <taxon>Spermatophyta</taxon>
        <taxon>Magnoliopsida</taxon>
        <taxon>Liliopsida</taxon>
        <taxon>Zosteraceae</taxon>
        <taxon>Zostera</taxon>
    </lineage>
</organism>
<evidence type="ECO:0000313" key="4">
    <source>
        <dbReference type="Proteomes" id="UP000036987"/>
    </source>
</evidence>
<feature type="domain" description="GIR1-like zinc ribbon" evidence="2">
    <location>
        <begin position="197"/>
        <end position="222"/>
    </location>
</feature>